<name>A0AAQ3KRK6_9LILI</name>
<evidence type="ECO:0000256" key="1">
    <source>
        <dbReference type="SAM" id="MobiDB-lite"/>
    </source>
</evidence>
<feature type="compositionally biased region" description="Pro residues" evidence="1">
    <location>
        <begin position="36"/>
        <end position="45"/>
    </location>
</feature>
<organism evidence="2 3">
    <name type="scientific">Canna indica</name>
    <name type="common">Indian-shot</name>
    <dbReference type="NCBI Taxonomy" id="4628"/>
    <lineage>
        <taxon>Eukaryota</taxon>
        <taxon>Viridiplantae</taxon>
        <taxon>Streptophyta</taxon>
        <taxon>Embryophyta</taxon>
        <taxon>Tracheophyta</taxon>
        <taxon>Spermatophyta</taxon>
        <taxon>Magnoliopsida</taxon>
        <taxon>Liliopsida</taxon>
        <taxon>Zingiberales</taxon>
        <taxon>Cannaceae</taxon>
        <taxon>Canna</taxon>
    </lineage>
</organism>
<dbReference type="PANTHER" id="PTHR35106">
    <property type="entry name" value="BNAA07G25190D PROTEIN"/>
    <property type="match status" value="1"/>
</dbReference>
<dbReference type="EMBL" id="CP136895">
    <property type="protein sequence ID" value="WOL12352.1"/>
    <property type="molecule type" value="Genomic_DNA"/>
</dbReference>
<proteinExistence type="predicted"/>
<feature type="region of interest" description="Disordered" evidence="1">
    <location>
        <begin position="12"/>
        <end position="53"/>
    </location>
</feature>
<evidence type="ECO:0000313" key="2">
    <source>
        <dbReference type="EMBL" id="WOL12352.1"/>
    </source>
</evidence>
<accession>A0AAQ3KRK6</accession>
<dbReference type="AlphaFoldDB" id="A0AAQ3KRK6"/>
<evidence type="ECO:0000313" key="3">
    <source>
        <dbReference type="Proteomes" id="UP001327560"/>
    </source>
</evidence>
<reference evidence="2 3" key="1">
    <citation type="submission" date="2023-10" db="EMBL/GenBank/DDBJ databases">
        <title>Chromosome-scale genome assembly provides insights into flower coloration mechanisms of Canna indica.</title>
        <authorList>
            <person name="Li C."/>
        </authorList>
    </citation>
    <scope>NUCLEOTIDE SEQUENCE [LARGE SCALE GENOMIC DNA]</scope>
    <source>
        <tissue evidence="2">Flower</tissue>
    </source>
</reference>
<dbReference type="PANTHER" id="PTHR35106:SF4">
    <property type="entry name" value="OS09G0485800 PROTEIN"/>
    <property type="match status" value="1"/>
</dbReference>
<gene>
    <name evidence="2" type="ORF">Cni_G21118</name>
</gene>
<keyword evidence="3" id="KW-1185">Reference proteome</keyword>
<feature type="compositionally biased region" description="Polar residues" evidence="1">
    <location>
        <begin position="19"/>
        <end position="32"/>
    </location>
</feature>
<sequence length="155" mass="17344">MALPHCGFLHLHFSPKPSIKSSTNAANPRQKTQNPSPSPPHPPSQPQGAPSKKRCLRCGTLYQDEDNSPTACSFHGHATGERGLFSLAPPHQGIDGEWSDRSGVIVYRWNEKEKRPNTGSANWKKRWSCCAEYEENALPCRRGRHVSYDDGFTLY</sequence>
<protein>
    <submittedName>
        <fullName evidence="2">Uncharacterized protein</fullName>
    </submittedName>
</protein>
<dbReference type="Proteomes" id="UP001327560">
    <property type="component" value="Chromosome 6"/>
</dbReference>